<protein>
    <submittedName>
        <fullName evidence="1">Polyketide cyclase/dehydrase family protein</fullName>
    </submittedName>
</protein>
<reference evidence="1 2" key="1">
    <citation type="journal article" date="2014" name="Appl. Environ. Microbiol.">
        <title>Insights into the Microbial Degradation of Rubber and Gutta-Percha by Analysis of the Complete Genome of Nocardia nova SH22a.</title>
        <authorList>
            <person name="Luo Q."/>
            <person name="Hiessl S."/>
            <person name="Poehlein A."/>
            <person name="Daniel R."/>
            <person name="Steinbuchel A."/>
        </authorList>
    </citation>
    <scope>NUCLEOTIDE SEQUENCE [LARGE SCALE GENOMIC DNA]</scope>
    <source>
        <strain evidence="1">SH22a</strain>
    </source>
</reference>
<dbReference type="STRING" id="1415166.NONO_c51950"/>
<evidence type="ECO:0000313" key="2">
    <source>
        <dbReference type="Proteomes" id="UP000019150"/>
    </source>
</evidence>
<accession>W5TLG9</accession>
<keyword evidence="2" id="KW-1185">Reference proteome</keyword>
<gene>
    <name evidence="1" type="ORF">NONO_c51950</name>
</gene>
<sequence>MVSHTVEAVIEAPRHVVFDVFTDREHSGEYLPLRTRLVRPGTDSRQGVGAVHFLGFGRVGVREQIVELVADERMVYKVVAGLPVRSHIGTVEFRDAPGGTAVSYTMTSLPKLPVPRRLLVAILDRMTKTMVTGARREALARAGR</sequence>
<proteinExistence type="predicted"/>
<dbReference type="Gene3D" id="3.30.530.20">
    <property type="match status" value="1"/>
</dbReference>
<dbReference type="Pfam" id="PF10604">
    <property type="entry name" value="Polyketide_cyc2"/>
    <property type="match status" value="1"/>
</dbReference>
<dbReference type="PATRIC" id="fig|1415166.3.peg.5356"/>
<dbReference type="Proteomes" id="UP000019150">
    <property type="component" value="Chromosome"/>
</dbReference>
<dbReference type="OrthoDB" id="3399604at2"/>
<name>W5TLG9_9NOCA</name>
<dbReference type="HOGENOM" id="CLU_122733_2_0_11"/>
<dbReference type="AlphaFoldDB" id="W5TLG9"/>
<dbReference type="EMBL" id="CP006850">
    <property type="protein sequence ID" value="AHH19979.1"/>
    <property type="molecule type" value="Genomic_DNA"/>
</dbReference>
<dbReference type="InterPro" id="IPR023393">
    <property type="entry name" value="START-like_dom_sf"/>
</dbReference>
<dbReference type="SUPFAM" id="SSF55961">
    <property type="entry name" value="Bet v1-like"/>
    <property type="match status" value="1"/>
</dbReference>
<dbReference type="InterPro" id="IPR019587">
    <property type="entry name" value="Polyketide_cyclase/dehydratase"/>
</dbReference>
<dbReference type="KEGG" id="nno:NONO_c51950"/>
<evidence type="ECO:0000313" key="1">
    <source>
        <dbReference type="EMBL" id="AHH19979.1"/>
    </source>
</evidence>
<organism evidence="1 2">
    <name type="scientific">Nocardia nova SH22a</name>
    <dbReference type="NCBI Taxonomy" id="1415166"/>
    <lineage>
        <taxon>Bacteria</taxon>
        <taxon>Bacillati</taxon>
        <taxon>Actinomycetota</taxon>
        <taxon>Actinomycetes</taxon>
        <taxon>Mycobacteriales</taxon>
        <taxon>Nocardiaceae</taxon>
        <taxon>Nocardia</taxon>
    </lineage>
</organism>
<dbReference type="eggNOG" id="COG3832">
    <property type="taxonomic scope" value="Bacteria"/>
</dbReference>